<dbReference type="GO" id="GO:0005524">
    <property type="term" value="F:ATP binding"/>
    <property type="evidence" value="ECO:0007669"/>
    <property type="project" value="UniProtKB-KW"/>
</dbReference>
<evidence type="ECO:0000256" key="7">
    <source>
        <dbReference type="ARBA" id="ARBA00023136"/>
    </source>
</evidence>
<dbReference type="PANTHER" id="PTHR42788">
    <property type="entry name" value="TAURINE IMPORT ATP-BINDING PROTEIN-RELATED"/>
    <property type="match status" value="1"/>
</dbReference>
<dbReference type="EMBL" id="CP088295">
    <property type="protein sequence ID" value="UUY02816.1"/>
    <property type="molecule type" value="Genomic_DNA"/>
</dbReference>
<dbReference type="Pfam" id="PF00005">
    <property type="entry name" value="ABC_tran"/>
    <property type="match status" value="1"/>
</dbReference>
<proteinExistence type="inferred from homology"/>
<feature type="transmembrane region" description="Helical" evidence="8">
    <location>
        <begin position="528"/>
        <end position="547"/>
    </location>
</feature>
<gene>
    <name evidence="11" type="ORF">LRS13_19330</name>
</gene>
<dbReference type="Gene3D" id="3.40.50.300">
    <property type="entry name" value="P-loop containing nucleotide triphosphate hydrolases"/>
    <property type="match status" value="1"/>
</dbReference>
<feature type="domain" description="ABC transmembrane type-1" evidence="10">
    <location>
        <begin position="363"/>
        <end position="546"/>
    </location>
</feature>
<protein>
    <submittedName>
        <fullName evidence="11">ATP-binding cassette domain-containing protein</fullName>
    </submittedName>
</protein>
<dbReference type="CDD" id="cd03293">
    <property type="entry name" value="ABC_NrtD_SsuB_transporters"/>
    <property type="match status" value="1"/>
</dbReference>
<evidence type="ECO:0000313" key="11">
    <source>
        <dbReference type="EMBL" id="UUY02816.1"/>
    </source>
</evidence>
<keyword evidence="2 8" id="KW-0813">Transport</keyword>
<keyword evidence="6 8" id="KW-1133">Transmembrane helix</keyword>
<dbReference type="SMART" id="SM00382">
    <property type="entry name" value="AAA"/>
    <property type="match status" value="1"/>
</dbReference>
<dbReference type="InterPro" id="IPR000515">
    <property type="entry name" value="MetI-like"/>
</dbReference>
<evidence type="ECO:0000256" key="8">
    <source>
        <dbReference type="RuleBase" id="RU363032"/>
    </source>
</evidence>
<dbReference type="InterPro" id="IPR003439">
    <property type="entry name" value="ABC_transporter-like_ATP-bd"/>
</dbReference>
<dbReference type="PROSITE" id="PS50893">
    <property type="entry name" value="ABC_TRANSPORTER_2"/>
    <property type="match status" value="1"/>
</dbReference>
<dbReference type="InterPro" id="IPR027417">
    <property type="entry name" value="P-loop_NTPase"/>
</dbReference>
<dbReference type="CDD" id="cd06261">
    <property type="entry name" value="TM_PBP2"/>
    <property type="match status" value="1"/>
</dbReference>
<keyword evidence="5 11" id="KW-0067">ATP-binding</keyword>
<keyword evidence="7 8" id="KW-0472">Membrane</keyword>
<dbReference type="Gene3D" id="1.10.3720.10">
    <property type="entry name" value="MetI-like"/>
    <property type="match status" value="1"/>
</dbReference>
<feature type="domain" description="ABC transporter" evidence="9">
    <location>
        <begin position="12"/>
        <end position="244"/>
    </location>
</feature>
<dbReference type="InterPro" id="IPR050166">
    <property type="entry name" value="ABC_transporter_ATP-bind"/>
</dbReference>
<evidence type="ECO:0000256" key="5">
    <source>
        <dbReference type="ARBA" id="ARBA00022840"/>
    </source>
</evidence>
<dbReference type="InterPro" id="IPR003593">
    <property type="entry name" value="AAA+_ATPase"/>
</dbReference>
<evidence type="ECO:0000256" key="4">
    <source>
        <dbReference type="ARBA" id="ARBA00022741"/>
    </source>
</evidence>
<comment type="subcellular location">
    <subcellularLocation>
        <location evidence="8">Cell membrane</location>
        <topology evidence="8">Multi-pass membrane protein</topology>
    </subcellularLocation>
    <subcellularLocation>
        <location evidence="1">Membrane</location>
        <topology evidence="1">Multi-pass membrane protein</topology>
    </subcellularLocation>
</comment>
<evidence type="ECO:0000256" key="1">
    <source>
        <dbReference type="ARBA" id="ARBA00004141"/>
    </source>
</evidence>
<dbReference type="InterPro" id="IPR017871">
    <property type="entry name" value="ABC_transporter-like_CS"/>
</dbReference>
<comment type="similarity">
    <text evidence="8">Belongs to the binding-protein-dependent transport system permease family.</text>
</comment>
<dbReference type="Proteomes" id="UP001058860">
    <property type="component" value="Chromosome"/>
</dbReference>
<keyword evidence="3 8" id="KW-0812">Transmembrane</keyword>
<sequence>MDTEVATAAPAIELRDVRKTFRLESGEEVVAVDDVSLTVPKGEFVCVLGPSGHGKSTMLNMIAGFAEPTAGEVHSGGEPVEGPDPRRGVVFQRDTLFLWKRVADNIGFGLRAKGIPKAERDEIVERYLRIIGLESYGRAWPRQLSGGMRRRVAIAAVFANEPEVLLMDEPFVGLDYARRATLHEVLLDLWERSRPTVFFVTHDVDEALALADRILVVVHGRVAMEQRIELARPRSVGDLAQGGRRGPAHPDPRAARAGGSLGVSANAITAPSRPRVPTRAAGERETRAMRTWVVLLSVAVMVVLWHVVSVLAGTNKSGEAMVPTLIDIAGSVDRFADYWRGGLGVEATRTGGDVTVQGVVLGFLYNTGLSTLRLLAGLVLGIGAGVGLAVCVSWSRVLRDIFTLPGHFARMLPLLAMVPLFSLWFGNTEHGSVLFVAFTAFALVFAIALNAIGNVASYYAQFAQSLGASRGRTYLEVVLPAALPQLRSGVLLAVGFGWSAVIASEYLGQEYGLGHIVQNAEFFGRTNLLALVALITLLLAAVSLWAASRALDWATRWAE</sequence>
<feature type="transmembrane region" description="Helical" evidence="8">
    <location>
        <begin position="292"/>
        <end position="312"/>
    </location>
</feature>
<dbReference type="PROSITE" id="PS00211">
    <property type="entry name" value="ABC_TRANSPORTER_1"/>
    <property type="match status" value="1"/>
</dbReference>
<dbReference type="SUPFAM" id="SSF52540">
    <property type="entry name" value="P-loop containing nucleoside triphosphate hydrolases"/>
    <property type="match status" value="1"/>
</dbReference>
<dbReference type="PANTHER" id="PTHR42788:SF13">
    <property type="entry name" value="ALIPHATIC SULFONATES IMPORT ATP-BINDING PROTEIN SSUB"/>
    <property type="match status" value="1"/>
</dbReference>
<evidence type="ECO:0000313" key="12">
    <source>
        <dbReference type="Proteomes" id="UP001058860"/>
    </source>
</evidence>
<accession>A0ABY5PDU4</accession>
<feature type="transmembrane region" description="Helical" evidence="8">
    <location>
        <begin position="374"/>
        <end position="395"/>
    </location>
</feature>
<dbReference type="RefSeq" id="WP_353863339.1">
    <property type="nucleotide sequence ID" value="NZ_CP088295.1"/>
</dbReference>
<keyword evidence="12" id="KW-1185">Reference proteome</keyword>
<evidence type="ECO:0000259" key="10">
    <source>
        <dbReference type="PROSITE" id="PS50928"/>
    </source>
</evidence>
<dbReference type="PROSITE" id="PS50928">
    <property type="entry name" value="ABC_TM1"/>
    <property type="match status" value="1"/>
</dbReference>
<evidence type="ECO:0000256" key="3">
    <source>
        <dbReference type="ARBA" id="ARBA00022692"/>
    </source>
</evidence>
<feature type="transmembrane region" description="Helical" evidence="8">
    <location>
        <begin position="432"/>
        <end position="452"/>
    </location>
</feature>
<dbReference type="SUPFAM" id="SSF161098">
    <property type="entry name" value="MetI-like"/>
    <property type="match status" value="1"/>
</dbReference>
<keyword evidence="4" id="KW-0547">Nucleotide-binding</keyword>
<name>A0ABY5PDU4_9ACTN</name>
<evidence type="ECO:0000256" key="2">
    <source>
        <dbReference type="ARBA" id="ARBA00022448"/>
    </source>
</evidence>
<evidence type="ECO:0000256" key="6">
    <source>
        <dbReference type="ARBA" id="ARBA00022989"/>
    </source>
</evidence>
<organism evidence="11 12">
    <name type="scientific">Svornostia abyssi</name>
    <dbReference type="NCBI Taxonomy" id="2898438"/>
    <lineage>
        <taxon>Bacteria</taxon>
        <taxon>Bacillati</taxon>
        <taxon>Actinomycetota</taxon>
        <taxon>Thermoleophilia</taxon>
        <taxon>Solirubrobacterales</taxon>
        <taxon>Baekduiaceae</taxon>
        <taxon>Svornostia</taxon>
    </lineage>
</organism>
<reference evidence="12" key="1">
    <citation type="submission" date="2021-11" db="EMBL/GenBank/DDBJ databases">
        <title>Cultivation dependent microbiological survey of springs from the worlds oldest radium mine currently devoted to the extraction of radon-saturated water.</title>
        <authorList>
            <person name="Kapinusova G."/>
            <person name="Smrhova T."/>
            <person name="Strejcek M."/>
            <person name="Suman J."/>
            <person name="Jani K."/>
            <person name="Pajer P."/>
            <person name="Uhlik O."/>
        </authorList>
    </citation>
    <scope>NUCLEOTIDE SEQUENCE [LARGE SCALE GENOMIC DNA]</scope>
    <source>
        <strain evidence="12">J379</strain>
    </source>
</reference>
<dbReference type="InterPro" id="IPR035906">
    <property type="entry name" value="MetI-like_sf"/>
</dbReference>
<evidence type="ECO:0000259" key="9">
    <source>
        <dbReference type="PROSITE" id="PS50893"/>
    </source>
</evidence>
<feature type="transmembrane region" description="Helical" evidence="8">
    <location>
        <begin position="407"/>
        <end position="426"/>
    </location>
</feature>
<dbReference type="Pfam" id="PF00528">
    <property type="entry name" value="BPD_transp_1"/>
    <property type="match status" value="1"/>
</dbReference>